<dbReference type="RefSeq" id="WP_255411646.1">
    <property type="nucleotide sequence ID" value="NZ_CP109739.1"/>
</dbReference>
<name>A0AAW6WWY8_9GAMM</name>
<reference evidence="1" key="1">
    <citation type="submission" date="2023-01" db="EMBL/GenBank/DDBJ databases">
        <title>Genomic dissection of endemic carbapenem resistance: metallo-beta-lactamase gene dissemination through clonal, plasmid and integron transfer pathways.</title>
        <authorList>
            <person name="Macesic N."/>
        </authorList>
    </citation>
    <scope>NUCLEOTIDE SEQUENCE</scope>
    <source>
        <strain evidence="2">CPO382</strain>
        <strain evidence="1">CPO573</strain>
    </source>
</reference>
<proteinExistence type="predicted"/>
<accession>A0AAW6WWY8</accession>
<evidence type="ECO:0000313" key="2">
    <source>
        <dbReference type="EMBL" id="MDK5173350.1"/>
    </source>
</evidence>
<sequence length="43" mass="4871">MIIIINNENKKLRVLRAAHQAGRKKKKHALRRALQGITGGGYF</sequence>
<evidence type="ECO:0000313" key="4">
    <source>
        <dbReference type="Proteomes" id="UP001174748"/>
    </source>
</evidence>
<dbReference type="EMBL" id="JARTOI010000058">
    <property type="protein sequence ID" value="MDK5173350.1"/>
    <property type="molecule type" value="Genomic_DNA"/>
</dbReference>
<evidence type="ECO:0000313" key="1">
    <source>
        <dbReference type="EMBL" id="MDK4764821.1"/>
    </source>
</evidence>
<organism evidence="1 3">
    <name type="scientific">Serratia nevei</name>
    <dbReference type="NCBI Taxonomy" id="2703794"/>
    <lineage>
        <taxon>Bacteria</taxon>
        <taxon>Pseudomonadati</taxon>
        <taxon>Pseudomonadota</taxon>
        <taxon>Gammaproteobacteria</taxon>
        <taxon>Enterobacterales</taxon>
        <taxon>Yersiniaceae</taxon>
        <taxon>Serratia</taxon>
    </lineage>
</organism>
<dbReference type="Proteomes" id="UP001173597">
    <property type="component" value="Unassembled WGS sequence"/>
</dbReference>
<protein>
    <submittedName>
        <fullName evidence="1">Uncharacterized protein</fullName>
    </submittedName>
</protein>
<comment type="caution">
    <text evidence="1">The sequence shown here is derived from an EMBL/GenBank/DDBJ whole genome shotgun (WGS) entry which is preliminary data.</text>
</comment>
<dbReference type="AlphaFoldDB" id="A0AAW6WWY8"/>
<dbReference type="EMBL" id="JARTLO010000002">
    <property type="protein sequence ID" value="MDK4764821.1"/>
    <property type="molecule type" value="Genomic_DNA"/>
</dbReference>
<gene>
    <name evidence="1" type="ORF">P9854_03215</name>
    <name evidence="2" type="ORF">P9921_23160</name>
</gene>
<keyword evidence="4" id="KW-1185">Reference proteome</keyword>
<dbReference type="Proteomes" id="UP001174748">
    <property type="component" value="Unassembled WGS sequence"/>
</dbReference>
<evidence type="ECO:0000313" key="3">
    <source>
        <dbReference type="Proteomes" id="UP001173597"/>
    </source>
</evidence>